<organism evidence="1 2">
    <name type="scientific">Mesotoga infera</name>
    <dbReference type="NCBI Taxonomy" id="1236046"/>
    <lineage>
        <taxon>Bacteria</taxon>
        <taxon>Thermotogati</taxon>
        <taxon>Thermotogota</taxon>
        <taxon>Thermotogae</taxon>
        <taxon>Kosmotogales</taxon>
        <taxon>Kosmotogaceae</taxon>
        <taxon>Mesotoga</taxon>
    </lineage>
</organism>
<name>A0A7Z7LCJ6_9BACT</name>
<dbReference type="EMBL" id="LS974202">
    <property type="protein sequence ID" value="SSC11569.1"/>
    <property type="molecule type" value="Genomic_DNA"/>
</dbReference>
<evidence type="ECO:0000313" key="1">
    <source>
        <dbReference type="EMBL" id="SSC11569.1"/>
    </source>
</evidence>
<dbReference type="KEGG" id="minf:MESINF_0120"/>
<gene>
    <name evidence="1" type="ORF">MESINF_0120</name>
</gene>
<dbReference type="SUPFAM" id="SSF50475">
    <property type="entry name" value="FMN-binding split barrel"/>
    <property type="match status" value="1"/>
</dbReference>
<dbReference type="AlphaFoldDB" id="A0A7Z7LCJ6"/>
<sequence length="230" mass="27256">MVEYTENMAKLEFRGKNYEYKLHEMPEEFFRWQIDNRLKGLKIFLGEEKGMPNFSPHTVVMNTPEYENEFCINSCIKGLGLVPRSDKIRELGERAVELIRKSYDIGADRTFRERVGMLVELYSNPETFDRSILSSMEMYKKRTYKNVLEDPRANLLFYDNQTGYSVMFSVICEFVPRGDDYYTYVSAIHDLFHLPKDPSIKTDRYDFAYRFHLVEAFEKTPGPRASTRIY</sequence>
<protein>
    <submittedName>
        <fullName evidence="1">Pyridoxamine 5'-phosphate oxidase-related FMN-binding protein</fullName>
    </submittedName>
</protein>
<dbReference type="InterPro" id="IPR012349">
    <property type="entry name" value="Split_barrel_FMN-bd"/>
</dbReference>
<dbReference type="RefSeq" id="WP_169698027.1">
    <property type="nucleotide sequence ID" value="NZ_LS974202.1"/>
</dbReference>
<reference evidence="1 2" key="1">
    <citation type="submission" date="2017-01" db="EMBL/GenBank/DDBJ databases">
        <authorList>
            <person name="Erauso G."/>
        </authorList>
    </citation>
    <scope>NUCLEOTIDE SEQUENCE [LARGE SCALE GENOMIC DNA]</scope>
    <source>
        <strain evidence="1">MESINF1</strain>
    </source>
</reference>
<proteinExistence type="predicted"/>
<dbReference type="Gene3D" id="2.30.110.10">
    <property type="entry name" value="Electron Transport, Fmn-binding Protein, Chain A"/>
    <property type="match status" value="1"/>
</dbReference>
<accession>A0A7Z7LCJ6</accession>
<evidence type="ECO:0000313" key="2">
    <source>
        <dbReference type="Proteomes" id="UP000250796"/>
    </source>
</evidence>
<dbReference type="Proteomes" id="UP000250796">
    <property type="component" value="Chromosome MESINF"/>
</dbReference>
<keyword evidence="2" id="KW-1185">Reference proteome</keyword>